<dbReference type="Proteomes" id="UP000255193">
    <property type="component" value="Unassembled WGS sequence"/>
</dbReference>
<dbReference type="EMBL" id="UGQA01000001">
    <property type="protein sequence ID" value="STY95079.1"/>
    <property type="molecule type" value="Genomic_DNA"/>
</dbReference>
<dbReference type="AlphaFoldDB" id="A0A378Q2U2"/>
<reference evidence="1 2" key="1">
    <citation type="submission" date="2018-06" db="EMBL/GenBank/DDBJ databases">
        <authorList>
            <consortium name="Pathogen Informatics"/>
            <person name="Doyle S."/>
        </authorList>
    </citation>
    <scope>NUCLEOTIDE SEQUENCE [LARGE SCALE GENOMIC DNA]</scope>
    <source>
        <strain evidence="1 2">NCTC11091</strain>
    </source>
</reference>
<name>A0A378Q2U2_9GAMM</name>
<dbReference type="RefSeq" id="WP_067056289.1">
    <property type="nucleotide sequence ID" value="NZ_MXAO01000048.1"/>
</dbReference>
<proteinExistence type="predicted"/>
<gene>
    <name evidence="1" type="ORF">NCTC11091_00865</name>
</gene>
<sequence>MTAFALSTFNRRARAWLTRRPKPTTAPTTTAPRVPKDILARLTAPTAPLTPPTKTRQATFWRVINTLAQDVGLAFLSDRPSQLNPNSPTLYLTHERVTGLLEDLILPLADITTAEFDALMIAFGGTRVAIESEWSIDIDGNGEPRPAYRIAARALINLNQPTIQAELKQIQSQSTGAAA</sequence>
<protein>
    <submittedName>
        <fullName evidence="1">Uncharacterized protein</fullName>
    </submittedName>
</protein>
<evidence type="ECO:0000313" key="2">
    <source>
        <dbReference type="Proteomes" id="UP000255193"/>
    </source>
</evidence>
<evidence type="ECO:0000313" key="1">
    <source>
        <dbReference type="EMBL" id="STY95079.1"/>
    </source>
</evidence>
<accession>A0A378Q2U2</accession>
<organism evidence="1 2">
    <name type="scientific">Faucicola atlantae</name>
    <dbReference type="NCBI Taxonomy" id="34059"/>
    <lineage>
        <taxon>Bacteria</taxon>
        <taxon>Pseudomonadati</taxon>
        <taxon>Pseudomonadota</taxon>
        <taxon>Gammaproteobacteria</taxon>
        <taxon>Moraxellales</taxon>
        <taxon>Moraxellaceae</taxon>
        <taxon>Faucicola</taxon>
    </lineage>
</organism>